<comment type="caution">
    <text evidence="1">The sequence shown here is derived from an EMBL/GenBank/DDBJ whole genome shotgun (WGS) entry which is preliminary data.</text>
</comment>
<protein>
    <recommendedName>
        <fullName evidence="3">Baseplate protein J-like domain-containing protein</fullName>
    </recommendedName>
</protein>
<reference evidence="1 2" key="1">
    <citation type="submission" date="2021-11" db="EMBL/GenBank/DDBJ databases">
        <title>Genomic of Niabella pedocola.</title>
        <authorList>
            <person name="Wu T."/>
        </authorList>
    </citation>
    <scope>NUCLEOTIDE SEQUENCE [LARGE SCALE GENOMIC DNA]</scope>
    <source>
        <strain evidence="1 2">JCM 31011</strain>
    </source>
</reference>
<evidence type="ECO:0000313" key="2">
    <source>
        <dbReference type="Proteomes" id="UP001199816"/>
    </source>
</evidence>
<dbReference type="RefSeq" id="WP_231004747.1">
    <property type="nucleotide sequence ID" value="NZ_JAJNEC010000005.1"/>
</dbReference>
<evidence type="ECO:0008006" key="3">
    <source>
        <dbReference type="Google" id="ProtNLM"/>
    </source>
</evidence>
<dbReference type="Proteomes" id="UP001199816">
    <property type="component" value="Unassembled WGS sequence"/>
</dbReference>
<name>A0ABS8PRP9_9BACT</name>
<dbReference type="EMBL" id="JAJNEC010000005">
    <property type="protein sequence ID" value="MCD2423484.1"/>
    <property type="molecule type" value="Genomic_DNA"/>
</dbReference>
<proteinExistence type="predicted"/>
<accession>A0ABS8PRP9</accession>
<evidence type="ECO:0000313" key="1">
    <source>
        <dbReference type="EMBL" id="MCD2423484.1"/>
    </source>
</evidence>
<keyword evidence="2" id="KW-1185">Reference proteome</keyword>
<gene>
    <name evidence="1" type="ORF">LQ567_11975</name>
</gene>
<organism evidence="1 2">
    <name type="scientific">Niabella pedocola</name>
    <dbReference type="NCBI Taxonomy" id="1752077"/>
    <lineage>
        <taxon>Bacteria</taxon>
        <taxon>Pseudomonadati</taxon>
        <taxon>Bacteroidota</taxon>
        <taxon>Chitinophagia</taxon>
        <taxon>Chitinophagales</taxon>
        <taxon>Chitinophagaceae</taxon>
        <taxon>Niabella</taxon>
    </lineage>
</organism>
<sequence length="610" mass="69087">MELLKKEQIRDRMIRLAAAQWQVPENEIEANFDPLLMLIFDVLAGEVEQIGYQINDVKSRLLNELSTIMLPHALLRAKPASCILAATPAEPTAVLDQEHCFTTIAVTQTPGAPSSETELCFTPNGAVKLFRLNALFLRTGGRVYKLGDAGRKSLMHEMSQDKAPVNEIHFTLHTKDRFENLQGLQLFFDLKGHSEATNFYFALQHARLFINEQETPFTKGYYQQQQYETSLKDSLEMEGHYSRKIRREVAGIYAQQFITVQQESLASTPPDAPVLQNLPDKLQEEIRTKEVIYITLKLNRYFQQEVLERLLVGVNAFPALNRKPEKIHFKTEKWINIIPLPVKGSYLDIKSIEGANGSRYKLRPDAGEDPIHEGQAIVRTAKVGKESSRDVRNTINSLLESIRDESAYFSRTSNDLIASQLHEISKLLTRLQDRLAVSKDEKPAFNYVLLRSKKEQETVFVEYWSTTPTAAAAVKSGASFKPVMHALTGGLCFALTAVSGGVETYSDYAQQQMLVRQLASRGKIISQEDIRLLCYELFGARLQKVLIHKIMNVLRGPKTGISRTIGIELHLKEGDYAEDELAYLQKQLHYQLETNAAFAFPFEVSVVYID</sequence>